<dbReference type="RefSeq" id="WP_078742805.1">
    <property type="nucleotide sequence ID" value="NZ_MSDF01000053.1"/>
</dbReference>
<dbReference type="Proteomes" id="UP000190965">
    <property type="component" value="Unassembled WGS sequence"/>
</dbReference>
<comment type="caution">
    <text evidence="3">The sequence shown here is derived from an EMBL/GenBank/DDBJ whole genome shotgun (WGS) entry which is preliminary data.</text>
</comment>
<dbReference type="InterPro" id="IPR036761">
    <property type="entry name" value="TTHA0802/YceI-like_sf"/>
</dbReference>
<name>A0A1T2Y0S9_PSEFL</name>
<dbReference type="SUPFAM" id="SSF101874">
    <property type="entry name" value="YceI-like"/>
    <property type="match status" value="1"/>
</dbReference>
<evidence type="ECO:0000256" key="1">
    <source>
        <dbReference type="SAM" id="SignalP"/>
    </source>
</evidence>
<dbReference type="Gene3D" id="2.40.128.110">
    <property type="entry name" value="Lipid/polyisoprenoid-binding, YceI-like"/>
    <property type="match status" value="1"/>
</dbReference>
<evidence type="ECO:0000313" key="3">
    <source>
        <dbReference type="EMBL" id="OPA85721.1"/>
    </source>
</evidence>
<evidence type="ECO:0000313" key="4">
    <source>
        <dbReference type="Proteomes" id="UP000190965"/>
    </source>
</evidence>
<dbReference type="SMART" id="SM00867">
    <property type="entry name" value="YceI"/>
    <property type="match status" value="1"/>
</dbReference>
<feature type="domain" description="Lipid/polyisoprenoid-binding YceI-like" evidence="2">
    <location>
        <begin position="22"/>
        <end position="182"/>
    </location>
</feature>
<reference evidence="3 4" key="1">
    <citation type="submission" date="2016-12" db="EMBL/GenBank/DDBJ databases">
        <title>Draft genome sequences of seven strains of Pseudomonas fluorescens that produce 4-formylaminooxyvinylglycine.</title>
        <authorList>
            <person name="Okrent R.A."/>
            <person name="Manning V.A."/>
            <person name="Trippe K.M."/>
        </authorList>
    </citation>
    <scope>NUCLEOTIDE SEQUENCE [LARGE SCALE GENOMIC DNA]</scope>
    <source>
        <strain evidence="3 4">P5A</strain>
    </source>
</reference>
<evidence type="ECO:0000259" key="2">
    <source>
        <dbReference type="SMART" id="SM00867"/>
    </source>
</evidence>
<proteinExistence type="predicted"/>
<dbReference type="AlphaFoldDB" id="A0A1T2Y0S9"/>
<protein>
    <submittedName>
        <fullName evidence="3">Polyisoprenoid-binding protein</fullName>
    </submittedName>
</protein>
<feature type="chain" id="PRO_5010525421" evidence="1">
    <location>
        <begin position="20"/>
        <end position="184"/>
    </location>
</feature>
<dbReference type="EMBL" id="MSDF01000053">
    <property type="protein sequence ID" value="OPA85721.1"/>
    <property type="molecule type" value="Genomic_DNA"/>
</dbReference>
<dbReference type="PANTHER" id="PTHR34406:SF1">
    <property type="entry name" value="PROTEIN YCEI"/>
    <property type="match status" value="1"/>
</dbReference>
<feature type="signal peptide" evidence="1">
    <location>
        <begin position="1"/>
        <end position="19"/>
    </location>
</feature>
<dbReference type="Pfam" id="PF04264">
    <property type="entry name" value="YceI"/>
    <property type="match status" value="1"/>
</dbReference>
<keyword evidence="1" id="KW-0732">Signal</keyword>
<gene>
    <name evidence="3" type="ORF">BFW87_27160</name>
</gene>
<dbReference type="OrthoDB" id="1247465at2"/>
<dbReference type="PANTHER" id="PTHR34406">
    <property type="entry name" value="PROTEIN YCEI"/>
    <property type="match status" value="1"/>
</dbReference>
<accession>A0A1T2Y0S9</accession>
<dbReference type="InterPro" id="IPR007372">
    <property type="entry name" value="Lipid/polyisoprenoid-bd_YceI"/>
</dbReference>
<sequence length="184" mass="20165">MKPLVYLAILLGFCTSAQAVEYKDVNRTASQISFTYKQLGQRVYGTFSDFEGTLTFDTQKPEAGHALLKIQLASIDAGSPDANDELQRASWFDTATFPVGVYESTGVKALGDNRYKISGNLTIKGTTRPVDVDVVLKEQSGIGVFDGELILKRDDFKIGEGEWAGNSVVSNDINIKFKMVAPQR</sequence>
<organism evidence="3 4">
    <name type="scientific">Pseudomonas fluorescens</name>
    <dbReference type="NCBI Taxonomy" id="294"/>
    <lineage>
        <taxon>Bacteria</taxon>
        <taxon>Pseudomonadati</taxon>
        <taxon>Pseudomonadota</taxon>
        <taxon>Gammaproteobacteria</taxon>
        <taxon>Pseudomonadales</taxon>
        <taxon>Pseudomonadaceae</taxon>
        <taxon>Pseudomonas</taxon>
    </lineage>
</organism>